<evidence type="ECO:0000313" key="3">
    <source>
        <dbReference type="Proteomes" id="UP001215280"/>
    </source>
</evidence>
<reference evidence="2" key="1">
    <citation type="submission" date="2023-03" db="EMBL/GenBank/DDBJ databases">
        <title>Massive genome expansion in bonnet fungi (Mycena s.s.) driven by repeated elements and novel gene families across ecological guilds.</title>
        <authorList>
            <consortium name="Lawrence Berkeley National Laboratory"/>
            <person name="Harder C.B."/>
            <person name="Miyauchi S."/>
            <person name="Viragh M."/>
            <person name="Kuo A."/>
            <person name="Thoen E."/>
            <person name="Andreopoulos B."/>
            <person name="Lu D."/>
            <person name="Skrede I."/>
            <person name="Drula E."/>
            <person name="Henrissat B."/>
            <person name="Morin E."/>
            <person name="Kohler A."/>
            <person name="Barry K."/>
            <person name="LaButti K."/>
            <person name="Morin E."/>
            <person name="Salamov A."/>
            <person name="Lipzen A."/>
            <person name="Mereny Z."/>
            <person name="Hegedus B."/>
            <person name="Baldrian P."/>
            <person name="Stursova M."/>
            <person name="Weitz H."/>
            <person name="Taylor A."/>
            <person name="Grigoriev I.V."/>
            <person name="Nagy L.G."/>
            <person name="Martin F."/>
            <person name="Kauserud H."/>
        </authorList>
    </citation>
    <scope>NUCLEOTIDE SEQUENCE</scope>
    <source>
        <strain evidence="2">CBHHK188m</strain>
    </source>
</reference>
<gene>
    <name evidence="2" type="ORF">DFH07DRAFT_764842</name>
</gene>
<keyword evidence="3" id="KW-1185">Reference proteome</keyword>
<organism evidence="2 3">
    <name type="scientific">Mycena maculata</name>
    <dbReference type="NCBI Taxonomy" id="230809"/>
    <lineage>
        <taxon>Eukaryota</taxon>
        <taxon>Fungi</taxon>
        <taxon>Dikarya</taxon>
        <taxon>Basidiomycota</taxon>
        <taxon>Agaricomycotina</taxon>
        <taxon>Agaricomycetes</taxon>
        <taxon>Agaricomycetidae</taxon>
        <taxon>Agaricales</taxon>
        <taxon>Marasmiineae</taxon>
        <taxon>Mycenaceae</taxon>
        <taxon>Mycena</taxon>
    </lineage>
</organism>
<proteinExistence type="predicted"/>
<evidence type="ECO:0000256" key="1">
    <source>
        <dbReference type="SAM" id="MobiDB-lite"/>
    </source>
</evidence>
<dbReference type="AlphaFoldDB" id="A0AAD7NZU8"/>
<feature type="compositionally biased region" description="Basic and acidic residues" evidence="1">
    <location>
        <begin position="403"/>
        <end position="417"/>
    </location>
</feature>
<name>A0AAD7NZU8_9AGAR</name>
<feature type="compositionally biased region" description="Acidic residues" evidence="1">
    <location>
        <begin position="448"/>
        <end position="462"/>
    </location>
</feature>
<dbReference type="EMBL" id="JARJLG010000004">
    <property type="protein sequence ID" value="KAJ7781826.1"/>
    <property type="molecule type" value="Genomic_DNA"/>
</dbReference>
<feature type="region of interest" description="Disordered" evidence="1">
    <location>
        <begin position="35"/>
        <end position="54"/>
    </location>
</feature>
<feature type="compositionally biased region" description="Basic and acidic residues" evidence="1">
    <location>
        <begin position="38"/>
        <end position="54"/>
    </location>
</feature>
<sequence>MRTSAKQPESSSEWGRECTANFTEEIVGSVELMGSSRARVEGASESSSEHENLKVKTNGTRNSAVAMKDQEFLSGIGLGGPVTIRGRCLARSKVIAPHHLTDDSKKARFHIQQYLGWQPLRGDPRKETTVFAREVDREFERGLDHVAQHAAERATLFGNADCQRRWEVLKIIGFFDGGFVIIQARVEKGRHQARLAVAGARSRSWGGQQLTYGWPPAHPPAGSRADSGQLWSMRISSLQHDEIAGAPTPRNQKPSCLHYNSLANTQEEGFSRLAESWFEGNTGEIDETYLSAASRPLRQKQIARHQSSRRTENEDQGIGSIIYRLEAYTNKVIGDVRGFDGNGRLHHIGLQRGPIVQGVNETDAPSPKKARLTSPERALEDGEISEGKPAEKRKRKARRGHRSDRVAKENARRHAERAAQITAVVEAAEATGDAALMDWVPALQAAPDAEDKENAEEEEFVEDVSIPSWAWHDDESGPIAGPSH</sequence>
<feature type="compositionally biased region" description="Basic residues" evidence="1">
    <location>
        <begin position="391"/>
        <end position="402"/>
    </location>
</feature>
<feature type="region of interest" description="Disordered" evidence="1">
    <location>
        <begin position="447"/>
        <end position="484"/>
    </location>
</feature>
<evidence type="ECO:0000313" key="2">
    <source>
        <dbReference type="EMBL" id="KAJ7781826.1"/>
    </source>
</evidence>
<feature type="compositionally biased region" description="Basic and acidic residues" evidence="1">
    <location>
        <begin position="377"/>
        <end position="390"/>
    </location>
</feature>
<dbReference type="Proteomes" id="UP001215280">
    <property type="component" value="Unassembled WGS sequence"/>
</dbReference>
<protein>
    <submittedName>
        <fullName evidence="2">Uncharacterized protein</fullName>
    </submittedName>
</protein>
<accession>A0AAD7NZU8</accession>
<comment type="caution">
    <text evidence="2">The sequence shown here is derived from an EMBL/GenBank/DDBJ whole genome shotgun (WGS) entry which is preliminary data.</text>
</comment>
<feature type="region of interest" description="Disordered" evidence="1">
    <location>
        <begin position="356"/>
        <end position="417"/>
    </location>
</feature>